<protein>
    <submittedName>
        <fullName evidence="7">Serine/threonine protein kinase</fullName>
    </submittedName>
</protein>
<keyword evidence="7" id="KW-0723">Serine/threonine-protein kinase</keyword>
<evidence type="ECO:0000313" key="8">
    <source>
        <dbReference type="Proteomes" id="UP000288758"/>
    </source>
</evidence>
<dbReference type="GO" id="GO:0005829">
    <property type="term" value="C:cytosol"/>
    <property type="evidence" value="ECO:0007669"/>
    <property type="project" value="TreeGrafter"/>
</dbReference>
<evidence type="ECO:0000256" key="4">
    <source>
        <dbReference type="ARBA" id="ARBA00022840"/>
    </source>
</evidence>
<dbReference type="PANTHER" id="PTHR24348:SF22">
    <property type="entry name" value="NON-SPECIFIC SERINE_THREONINE PROTEIN KINASE"/>
    <property type="match status" value="1"/>
</dbReference>
<accession>A0A410RX67</accession>
<reference evidence="7 8" key="1">
    <citation type="submission" date="2018-12" db="EMBL/GenBank/DDBJ databases">
        <title>Complete Genome Sequence of the Corallopyronin A producing Myxobacterium Corallococcus coralloides B035.</title>
        <authorList>
            <person name="Bouhired S.M."/>
            <person name="Rupp O."/>
            <person name="Blom J."/>
            <person name="Schaeberle T.F."/>
            <person name="Kehraus S."/>
            <person name="Schiefer A."/>
            <person name="Pfarr K."/>
            <person name="Goesmann A."/>
            <person name="Hoerauf A."/>
            <person name="Koenig G.M."/>
        </authorList>
    </citation>
    <scope>NUCLEOTIDE SEQUENCE [LARGE SCALE GENOMIC DNA]</scope>
    <source>
        <strain evidence="7 8">B035</strain>
    </source>
</reference>
<name>A0A410RX67_CORCK</name>
<dbReference type="InterPro" id="IPR000719">
    <property type="entry name" value="Prot_kinase_dom"/>
</dbReference>
<keyword evidence="4" id="KW-0067">ATP-binding</keyword>
<evidence type="ECO:0000256" key="5">
    <source>
        <dbReference type="SAM" id="MobiDB-lite"/>
    </source>
</evidence>
<keyword evidence="1" id="KW-0808">Transferase</keyword>
<proteinExistence type="predicted"/>
<dbReference type="PROSITE" id="PS00108">
    <property type="entry name" value="PROTEIN_KINASE_ST"/>
    <property type="match status" value="1"/>
</dbReference>
<dbReference type="InterPro" id="IPR045269">
    <property type="entry name" value="Atg1-like"/>
</dbReference>
<dbReference type="GO" id="GO:0004674">
    <property type="term" value="F:protein serine/threonine kinase activity"/>
    <property type="evidence" value="ECO:0007669"/>
    <property type="project" value="UniProtKB-KW"/>
</dbReference>
<dbReference type="SUPFAM" id="SSF56112">
    <property type="entry name" value="Protein kinase-like (PK-like)"/>
    <property type="match status" value="1"/>
</dbReference>
<evidence type="ECO:0000259" key="6">
    <source>
        <dbReference type="PROSITE" id="PS50011"/>
    </source>
</evidence>
<evidence type="ECO:0000313" key="7">
    <source>
        <dbReference type="EMBL" id="QAT86431.1"/>
    </source>
</evidence>
<dbReference type="Proteomes" id="UP000288758">
    <property type="component" value="Chromosome"/>
</dbReference>
<dbReference type="GO" id="GO:0005776">
    <property type="term" value="C:autophagosome"/>
    <property type="evidence" value="ECO:0007669"/>
    <property type="project" value="TreeGrafter"/>
</dbReference>
<dbReference type="Gene3D" id="3.30.200.20">
    <property type="entry name" value="Phosphorylase Kinase, domain 1"/>
    <property type="match status" value="1"/>
</dbReference>
<evidence type="ECO:0000256" key="3">
    <source>
        <dbReference type="ARBA" id="ARBA00022777"/>
    </source>
</evidence>
<dbReference type="Pfam" id="PF00069">
    <property type="entry name" value="Pkinase"/>
    <property type="match status" value="1"/>
</dbReference>
<evidence type="ECO:0000256" key="2">
    <source>
        <dbReference type="ARBA" id="ARBA00022741"/>
    </source>
</evidence>
<dbReference type="Gene3D" id="1.10.510.10">
    <property type="entry name" value="Transferase(Phosphotransferase) domain 1"/>
    <property type="match status" value="1"/>
</dbReference>
<dbReference type="AlphaFoldDB" id="A0A410RX67"/>
<organism evidence="7 8">
    <name type="scientific">Corallococcus coralloides</name>
    <name type="common">Myxococcus coralloides</name>
    <dbReference type="NCBI Taxonomy" id="184914"/>
    <lineage>
        <taxon>Bacteria</taxon>
        <taxon>Pseudomonadati</taxon>
        <taxon>Myxococcota</taxon>
        <taxon>Myxococcia</taxon>
        <taxon>Myxococcales</taxon>
        <taxon>Cystobacterineae</taxon>
        <taxon>Myxococcaceae</taxon>
        <taxon>Corallococcus</taxon>
    </lineage>
</organism>
<dbReference type="InterPro" id="IPR008271">
    <property type="entry name" value="Ser/Thr_kinase_AS"/>
</dbReference>
<dbReference type="GO" id="GO:0000407">
    <property type="term" value="C:phagophore assembly site"/>
    <property type="evidence" value="ECO:0007669"/>
    <property type="project" value="TreeGrafter"/>
</dbReference>
<keyword evidence="2" id="KW-0547">Nucleotide-binding</keyword>
<dbReference type="SMART" id="SM00220">
    <property type="entry name" value="S_TKc"/>
    <property type="match status" value="1"/>
</dbReference>
<dbReference type="GO" id="GO:0016020">
    <property type="term" value="C:membrane"/>
    <property type="evidence" value="ECO:0007669"/>
    <property type="project" value="TreeGrafter"/>
</dbReference>
<dbReference type="InterPro" id="IPR011009">
    <property type="entry name" value="Kinase-like_dom_sf"/>
</dbReference>
<sequence length="356" mass="39974">MCHSAAPAVERRPAHRPLPGSPFKQPPAGERLRVFLAHDPQLKADLIIKEIPKSQISDPDEYFNESAILYDARHPNVVEVKYACEDNDNIYLAMPQYAESLQSLMASKFLTTQEIIQIGLGFLTGLHHIHTKKLIHFDIKPANILLDKSGHPALSDFGLTRFLNSSGLATPTALYDKIFPPEYMTKSNTLNLAADIYQAGLTLYRMCNGNVDFETQFNSHKPNWMDAIIDGHFPDRSKFLPHIPKRLRKLIKKALSIDPAGRFHTALDLSNELAQVEEYLDWAYTPTVGNGAIWHRRGENCAFQVSLKRNGSKYNIESVRINTATSAKRRITAGTFLSFDQVDIEANVQEALTACS</sequence>
<gene>
    <name evidence="7" type="primary">sps1F_1</name>
    <name evidence="7" type="ORF">EJ065_4889</name>
</gene>
<dbReference type="GO" id="GO:0005524">
    <property type="term" value="F:ATP binding"/>
    <property type="evidence" value="ECO:0007669"/>
    <property type="project" value="UniProtKB-KW"/>
</dbReference>
<dbReference type="CDD" id="cd14014">
    <property type="entry name" value="STKc_PknB_like"/>
    <property type="match status" value="1"/>
</dbReference>
<keyword evidence="3 7" id="KW-0418">Kinase</keyword>
<evidence type="ECO:0000256" key="1">
    <source>
        <dbReference type="ARBA" id="ARBA00022679"/>
    </source>
</evidence>
<dbReference type="EMBL" id="CP034669">
    <property type="protein sequence ID" value="QAT86431.1"/>
    <property type="molecule type" value="Genomic_DNA"/>
</dbReference>
<dbReference type="PANTHER" id="PTHR24348">
    <property type="entry name" value="SERINE/THREONINE-PROTEIN KINASE UNC-51-RELATED"/>
    <property type="match status" value="1"/>
</dbReference>
<feature type="region of interest" description="Disordered" evidence="5">
    <location>
        <begin position="1"/>
        <end position="26"/>
    </location>
</feature>
<feature type="domain" description="Protein kinase" evidence="6">
    <location>
        <begin position="20"/>
        <end position="280"/>
    </location>
</feature>
<dbReference type="PROSITE" id="PS50011">
    <property type="entry name" value="PROTEIN_KINASE_DOM"/>
    <property type="match status" value="1"/>
</dbReference>